<feature type="compositionally biased region" description="Polar residues" evidence="1">
    <location>
        <begin position="532"/>
        <end position="553"/>
    </location>
</feature>
<feature type="compositionally biased region" description="Polar residues" evidence="1">
    <location>
        <begin position="443"/>
        <end position="462"/>
    </location>
</feature>
<dbReference type="AlphaFoldDB" id="A0A250XD20"/>
<gene>
    <name evidence="2" type="ORF">CEUSTIGMA_g8381.t1</name>
</gene>
<proteinExistence type="predicted"/>
<organism evidence="2 3">
    <name type="scientific">Chlamydomonas eustigma</name>
    <dbReference type="NCBI Taxonomy" id="1157962"/>
    <lineage>
        <taxon>Eukaryota</taxon>
        <taxon>Viridiplantae</taxon>
        <taxon>Chlorophyta</taxon>
        <taxon>core chlorophytes</taxon>
        <taxon>Chlorophyceae</taxon>
        <taxon>CS clade</taxon>
        <taxon>Chlamydomonadales</taxon>
        <taxon>Chlamydomonadaceae</taxon>
        <taxon>Chlamydomonas</taxon>
    </lineage>
</organism>
<name>A0A250XD20_9CHLO</name>
<keyword evidence="3" id="KW-1185">Reference proteome</keyword>
<evidence type="ECO:0000313" key="2">
    <source>
        <dbReference type="EMBL" id="GAX80946.1"/>
    </source>
</evidence>
<feature type="compositionally biased region" description="Low complexity" evidence="1">
    <location>
        <begin position="744"/>
        <end position="759"/>
    </location>
</feature>
<dbReference type="Proteomes" id="UP000232323">
    <property type="component" value="Unassembled WGS sequence"/>
</dbReference>
<comment type="caution">
    <text evidence="2">The sequence shown here is derived from an EMBL/GenBank/DDBJ whole genome shotgun (WGS) entry which is preliminary data.</text>
</comment>
<evidence type="ECO:0000256" key="1">
    <source>
        <dbReference type="SAM" id="MobiDB-lite"/>
    </source>
</evidence>
<feature type="compositionally biased region" description="Polar residues" evidence="1">
    <location>
        <begin position="810"/>
        <end position="824"/>
    </location>
</feature>
<protein>
    <submittedName>
        <fullName evidence="2">Uncharacterized protein</fullName>
    </submittedName>
</protein>
<evidence type="ECO:0000313" key="3">
    <source>
        <dbReference type="Proteomes" id="UP000232323"/>
    </source>
</evidence>
<reference evidence="2 3" key="1">
    <citation type="submission" date="2017-08" db="EMBL/GenBank/DDBJ databases">
        <title>Acidophilic green algal genome provides insights into adaptation to an acidic environment.</title>
        <authorList>
            <person name="Hirooka S."/>
            <person name="Hirose Y."/>
            <person name="Kanesaki Y."/>
            <person name="Higuchi S."/>
            <person name="Fujiwara T."/>
            <person name="Onuma R."/>
            <person name="Era A."/>
            <person name="Ohbayashi R."/>
            <person name="Uzuka A."/>
            <person name="Nozaki H."/>
            <person name="Yoshikawa H."/>
            <person name="Miyagishima S.Y."/>
        </authorList>
    </citation>
    <scope>NUCLEOTIDE SEQUENCE [LARGE SCALE GENOMIC DNA]</scope>
    <source>
        <strain evidence="2 3">NIES-2499</strain>
    </source>
</reference>
<sequence length="832" mass="89865">MRPTSSAKPRSTVHIEEPSKWRGVYIPVISSDGDSLIVHEDAMSFIVENSSAVPVLFFGQHPCALYPPSEEPVLWIWSHVVEDWPESGDSKKVLVMCLTPAPAEDSLNSSGKTSSVLKLLGSVLTMAAVIVTCCNHEEVSSSDMVSQLKALSSCLSQLRLNQRLTTIARLVILAPAFYSARASLSAYIPDEQDSEQFEGQQLEQLPDRLLGELQSHTDVHVAAMRVERRKPTAGATSLGGITSRPQQCSADASQAAHLIASHDLPIKPLVEVALRKLMRKGEMSGKAMEGERSDNCIQGSMLMRAYVMRCNSGAGTSLLYTEIKADAEAWQLENAVDLCFRDYQRRMMMAIDSPAADAAHIDFKAQACQDYLKKAMNVKNAESVTESYRCLKAKCDEEYEGLLAQQSRNLNSRSGRRARLPSYNGGVHGSCLMATNDHVAMNSGRSNLDQANSSLSTGSNIQLPEATADRGKYNPTRVGFQDRSGGHLVQSFETDTLSAFEQSFQGSGLLGSSLGSGFPQRRRSLFGCSPEPDSNASSRESLQAGGRNSSIRRQQLARGGTDLRGGHRMSLLVAEHRSEQLSGQRSGGNTISSSIMETVYLDADKVPMLNFRSKLNEGTLQVINQPFGRVAADQQRRTSSMSGVLYASLLQGSTSLITASTSTMQLLPLPGSQLGTGLMKATVDVKGSLVQRGRRMGTLRSSENVAVDILASAPAQILHEAASEQQDNRKVGDGEGIQSRALESSNDSRVVSSSTSDSSGRCRTLLKPGSLRSAAGQGDDEEGSGSLFSNIMGGTVRMSKILRSWDRQNCDTPGTSMQNSSSSFMEAPRSFS</sequence>
<feature type="region of interest" description="Disordered" evidence="1">
    <location>
        <begin position="740"/>
        <end position="790"/>
    </location>
</feature>
<feature type="region of interest" description="Disordered" evidence="1">
    <location>
        <begin position="521"/>
        <end position="565"/>
    </location>
</feature>
<feature type="region of interest" description="Disordered" evidence="1">
    <location>
        <begin position="806"/>
        <end position="832"/>
    </location>
</feature>
<dbReference type="EMBL" id="BEGY01000058">
    <property type="protein sequence ID" value="GAX80946.1"/>
    <property type="molecule type" value="Genomic_DNA"/>
</dbReference>
<accession>A0A250XD20</accession>
<feature type="region of interest" description="Disordered" evidence="1">
    <location>
        <begin position="443"/>
        <end position="485"/>
    </location>
</feature>